<feature type="domain" description="TFIIS N-terminal" evidence="5">
    <location>
        <begin position="5"/>
        <end position="80"/>
    </location>
</feature>
<feature type="compositionally biased region" description="Polar residues" evidence="4">
    <location>
        <begin position="1005"/>
        <end position="1023"/>
    </location>
</feature>
<dbReference type="EMBL" id="JASAOG010000177">
    <property type="protein sequence ID" value="KAK0045680.1"/>
    <property type="molecule type" value="Genomic_DNA"/>
</dbReference>
<evidence type="ECO:0000259" key="5">
    <source>
        <dbReference type="PROSITE" id="PS51319"/>
    </source>
</evidence>
<dbReference type="InterPro" id="IPR051870">
    <property type="entry name" value="Elongin-A_domain"/>
</dbReference>
<feature type="compositionally biased region" description="Basic and acidic residues" evidence="4">
    <location>
        <begin position="817"/>
        <end position="826"/>
    </location>
</feature>
<feature type="compositionally biased region" description="Basic residues" evidence="4">
    <location>
        <begin position="406"/>
        <end position="422"/>
    </location>
</feature>
<reference evidence="6" key="2">
    <citation type="submission" date="2023-04" db="EMBL/GenBank/DDBJ databases">
        <authorList>
            <person name="Bu L."/>
            <person name="Lu L."/>
            <person name="Laidemitt M.R."/>
            <person name="Zhang S.M."/>
            <person name="Mutuku M."/>
            <person name="Mkoji G."/>
            <person name="Steinauer M."/>
            <person name="Loker E.S."/>
        </authorList>
    </citation>
    <scope>NUCLEOTIDE SEQUENCE</scope>
    <source>
        <strain evidence="6">KasaAsao</strain>
        <tissue evidence="6">Whole Snail</tissue>
    </source>
</reference>
<protein>
    <submittedName>
        <fullName evidence="6">Serine/arginine repetitive matrix protein 5</fullName>
    </submittedName>
</protein>
<dbReference type="PROSITE" id="PS51319">
    <property type="entry name" value="TFIIS_N"/>
    <property type="match status" value="1"/>
</dbReference>
<comment type="caution">
    <text evidence="6">The sequence shown here is derived from an EMBL/GenBank/DDBJ whole genome shotgun (WGS) entry which is preliminary data.</text>
</comment>
<organism evidence="6 7">
    <name type="scientific">Biomphalaria pfeifferi</name>
    <name type="common">Bloodfluke planorb</name>
    <name type="synonym">Freshwater snail</name>
    <dbReference type="NCBI Taxonomy" id="112525"/>
    <lineage>
        <taxon>Eukaryota</taxon>
        <taxon>Metazoa</taxon>
        <taxon>Spiralia</taxon>
        <taxon>Lophotrochozoa</taxon>
        <taxon>Mollusca</taxon>
        <taxon>Gastropoda</taxon>
        <taxon>Heterobranchia</taxon>
        <taxon>Euthyneura</taxon>
        <taxon>Panpulmonata</taxon>
        <taxon>Hygrophila</taxon>
        <taxon>Lymnaeoidea</taxon>
        <taxon>Planorbidae</taxon>
        <taxon>Biomphalaria</taxon>
    </lineage>
</organism>
<feature type="compositionally biased region" description="Basic and acidic residues" evidence="4">
    <location>
        <begin position="385"/>
        <end position="400"/>
    </location>
</feature>
<reference evidence="6" key="1">
    <citation type="journal article" date="2023" name="PLoS Negl. Trop. Dis.">
        <title>A genome sequence for Biomphalaria pfeifferi, the major vector snail for the human-infecting parasite Schistosoma mansoni.</title>
        <authorList>
            <person name="Bu L."/>
            <person name="Lu L."/>
            <person name="Laidemitt M.R."/>
            <person name="Zhang S.M."/>
            <person name="Mutuku M."/>
            <person name="Mkoji G."/>
            <person name="Steinauer M."/>
            <person name="Loker E.S."/>
        </authorList>
    </citation>
    <scope>NUCLEOTIDE SEQUENCE</scope>
    <source>
        <strain evidence="6">KasaAsao</strain>
    </source>
</reference>
<sequence length="1286" mass="144514">MADADTIRRLWRYKSDLEEGPDEEKLLEILGKLKRLHVSIAALQETGVGKLVNAYRKYEGIVGQRALEVVNFWKTQVEKEVDQKSTQKVTKSEHIKTEDQDSDADSWNSFHEETSDSEEAGRNHKDPSHREKYSDKKKPPDEVYIPTPKKPQGSHYESKKRQSEASSNYTPSEKEKITSHGTLKHDYIPTKKINGQVTPKSASLAHSHGDEDLTDSDIDMTNANTELDELKSSSVEDYYKHMLSQHREKICDIVKVKEEKKESHRDRPSNKSISQKDRQSADSESHSKKRSDRAHSVDERGDRQKDIKKVDRKRKNHTISESDNDCSEKNPKHHVSSSQSHKTSHHKSSGHDSSSNHKSSSDYRSSSDHKSSSHHKSSSRSLSNHKSDSGGDQQSSEHKSSSHHSTSSHKSSHHSSSRHKSDHKPSQHTSSSDHKSSSHHSSSSHKLSSQTTAPKRESSVDCKSSSNISSSSHKSSSHISSRSSSSETEYVPSKKTKIDDGIGELYSPTVIRPQRCDETKPAYSPTPIKNNVKIKSSSYSKYQDATEQQYFPTSSPAIHNEIKGKKEKHSSSSVIREQQYSPTPLSNNIRVKEERYSPTPVPSKIKVKEERYSPTPVNNKVLVNEERYSPTPVTYKVKVKEEQYSPTPILKETRVKEERYSPIPMGGISFAIAYSPTPVNAIHQHEDSDANSEDQSKGHSSSHSKSSKNYFKGDNSSSSSKHKNRTHHSDHSSTSSKLTHSHHTKDSEHTSSLKQSHSSSHEHKYSIHSSSSKDKSKVSHSSISDDKCDSKESNSDKKETSSDSKQNKQSTVSTSSRSDRVVDKQRSHSSKHKIEKPKKPYSTDDVDLFSDVIKLETKACDKKVNQLNSGGSTTHKSEKSGSSTKSFPENKPSPSTSRLESSKREPVIQSDSDNDTGDIVPDSPKSDELSNSLNKGKKSDKPYIDESAMSFDDFLNFDEAAIMKKSKPSSKSSKAVASTSKASSSTSKTSSSVSLSSKAKSSQSPLIETSKLQQTSSSKFSIPTPTKSLVVTEKDLLSLLPETHAQYKPLRYNPYYMDGDERARSPTPPRFDPETVGVKSLARTQVYSGRKHGITEVKPLYDLCMQVLIENIDLIEDVGGVPYAILKPVLERCTAQQLCELENFNPHFLEDTDELWENLCSRDFRGCKREEMESWRELYMRKFEERELKYQKLKNNMSSTITKGQAGRKAQLAYVDTVAKPPREVLRKQKQFGTGCISRKGNTALKPYRPSFTVPAVNPMTEPQRMYRPTPPMLAKALQMRKNMRR</sequence>
<evidence type="ECO:0000313" key="7">
    <source>
        <dbReference type="Proteomes" id="UP001233172"/>
    </source>
</evidence>
<feature type="compositionally biased region" description="Low complexity" evidence="4">
    <location>
        <begin position="461"/>
        <end position="486"/>
    </location>
</feature>
<feature type="compositionally biased region" description="Basic and acidic residues" evidence="4">
    <location>
        <begin position="110"/>
        <end position="141"/>
    </location>
</feature>
<feature type="region of interest" description="Disordered" evidence="4">
    <location>
        <begin position="679"/>
        <end position="846"/>
    </location>
</feature>
<gene>
    <name evidence="6" type="ORF">Bpfe_024932</name>
</gene>
<feature type="compositionally biased region" description="Basic residues" evidence="4">
    <location>
        <begin position="827"/>
        <end position="836"/>
    </location>
</feature>
<feature type="compositionally biased region" description="Basic and acidic residues" evidence="4">
    <location>
        <begin position="81"/>
        <end position="99"/>
    </location>
</feature>
<feature type="compositionally biased region" description="Low complexity" evidence="4">
    <location>
        <begin position="439"/>
        <end position="451"/>
    </location>
</feature>
<evidence type="ECO:0000256" key="1">
    <source>
        <dbReference type="ARBA" id="ARBA00004123"/>
    </source>
</evidence>
<dbReference type="Gene3D" id="6.10.250.3180">
    <property type="match status" value="1"/>
</dbReference>
<feature type="compositionally biased region" description="Polar residues" evidence="4">
    <location>
        <begin position="571"/>
        <end position="589"/>
    </location>
</feature>
<dbReference type="PANTHER" id="PTHR15141">
    <property type="entry name" value="TRANSCRIPTION ELONGATION FACTOR B POLYPEPTIDE 3"/>
    <property type="match status" value="1"/>
</dbReference>
<keyword evidence="7" id="KW-1185">Reference proteome</keyword>
<dbReference type="Pfam" id="PF08711">
    <property type="entry name" value="Med26"/>
    <property type="match status" value="1"/>
</dbReference>
<dbReference type="SUPFAM" id="SSF47676">
    <property type="entry name" value="Conserved domain common to transcription factors TFIIS, elongin A, CRSP70"/>
    <property type="match status" value="1"/>
</dbReference>
<comment type="subcellular location">
    <subcellularLocation>
        <location evidence="1 3">Nucleus</location>
    </subcellularLocation>
</comment>
<feature type="region of interest" description="Disordered" evidence="4">
    <location>
        <begin position="81"/>
        <end position="221"/>
    </location>
</feature>
<dbReference type="GO" id="GO:0006368">
    <property type="term" value="P:transcription elongation by RNA polymerase II"/>
    <property type="evidence" value="ECO:0007669"/>
    <property type="project" value="InterPro"/>
</dbReference>
<feature type="compositionally biased region" description="Basic and acidic residues" evidence="4">
    <location>
        <begin position="759"/>
        <end position="806"/>
    </location>
</feature>
<feature type="compositionally biased region" description="Polar residues" evidence="4">
    <location>
        <begin position="545"/>
        <end position="557"/>
    </location>
</feature>
<dbReference type="Gene3D" id="1.20.930.10">
    <property type="entry name" value="Conserved domain common to transcription factors TFIIS, elongin A, CRSP70"/>
    <property type="match status" value="1"/>
</dbReference>
<accession>A0AAD8EZG1</accession>
<feature type="region of interest" description="Disordered" evidence="4">
    <location>
        <begin position="964"/>
        <end position="1023"/>
    </location>
</feature>
<feature type="compositionally biased region" description="Low complexity" evidence="4">
    <location>
        <begin position="969"/>
        <end position="1004"/>
    </location>
</feature>
<dbReference type="Pfam" id="PF06881">
    <property type="entry name" value="Elongin_A"/>
    <property type="match status" value="1"/>
</dbReference>
<feature type="compositionally biased region" description="Basic and acidic residues" evidence="4">
    <location>
        <begin position="247"/>
        <end position="286"/>
    </location>
</feature>
<feature type="compositionally biased region" description="Basic and acidic residues" evidence="4">
    <location>
        <begin position="172"/>
        <end position="189"/>
    </location>
</feature>
<dbReference type="GO" id="GO:0070449">
    <property type="term" value="C:elongin complex"/>
    <property type="evidence" value="ECO:0007669"/>
    <property type="project" value="InterPro"/>
</dbReference>
<proteinExistence type="predicted"/>
<dbReference type="PANTHER" id="PTHR15141:SF76">
    <property type="entry name" value="TRANSCRIPTION ELONGATION FACTOR B POLYPEPTIDE 3"/>
    <property type="match status" value="1"/>
</dbReference>
<dbReference type="SMART" id="SM00509">
    <property type="entry name" value="TFS2N"/>
    <property type="match status" value="1"/>
</dbReference>
<evidence type="ECO:0000256" key="3">
    <source>
        <dbReference type="PROSITE-ProRule" id="PRU00649"/>
    </source>
</evidence>
<dbReference type="Proteomes" id="UP001233172">
    <property type="component" value="Unassembled WGS sequence"/>
</dbReference>
<dbReference type="InterPro" id="IPR010684">
    <property type="entry name" value="RNA_pol_II_trans_fac_SIII_A"/>
</dbReference>
<evidence type="ECO:0000256" key="4">
    <source>
        <dbReference type="SAM" id="MobiDB-lite"/>
    </source>
</evidence>
<dbReference type="InterPro" id="IPR035441">
    <property type="entry name" value="TFIIS/LEDGF_dom_sf"/>
</dbReference>
<feature type="region of interest" description="Disordered" evidence="4">
    <location>
        <begin position="247"/>
        <end position="531"/>
    </location>
</feature>
<feature type="compositionally biased region" description="Basic and acidic residues" evidence="4">
    <location>
        <begin position="293"/>
        <end position="309"/>
    </location>
</feature>
<evidence type="ECO:0000313" key="6">
    <source>
        <dbReference type="EMBL" id="KAK0045680.1"/>
    </source>
</evidence>
<dbReference type="InterPro" id="IPR017923">
    <property type="entry name" value="TFIIS_N"/>
</dbReference>
<dbReference type="InterPro" id="IPR003617">
    <property type="entry name" value="TFIIS/CRSP70_N_sub"/>
</dbReference>
<evidence type="ECO:0000256" key="2">
    <source>
        <dbReference type="ARBA" id="ARBA00023242"/>
    </source>
</evidence>
<name>A0AAD8EZG1_BIOPF</name>
<keyword evidence="2 3" id="KW-0539">Nucleus</keyword>
<feature type="region of interest" description="Disordered" evidence="4">
    <location>
        <begin position="545"/>
        <end position="613"/>
    </location>
</feature>
<feature type="compositionally biased region" description="Polar residues" evidence="4">
    <location>
        <begin position="865"/>
        <end position="899"/>
    </location>
</feature>
<feature type="region of interest" description="Disordered" evidence="4">
    <location>
        <begin position="859"/>
        <end position="944"/>
    </location>
</feature>
<feature type="compositionally biased region" description="Basic and acidic residues" evidence="4">
    <location>
        <begin position="359"/>
        <end position="371"/>
    </location>
</feature>